<evidence type="ECO:0000256" key="6">
    <source>
        <dbReference type="ARBA" id="ARBA00022989"/>
    </source>
</evidence>
<comment type="subcellular location">
    <subcellularLocation>
        <location evidence="1 8">Cell membrane</location>
        <topology evidence="1 8">Multi-pass membrane protein</topology>
    </subcellularLocation>
</comment>
<evidence type="ECO:0000256" key="5">
    <source>
        <dbReference type="ARBA" id="ARBA00022692"/>
    </source>
</evidence>
<evidence type="ECO:0000313" key="10">
    <source>
        <dbReference type="EMBL" id="SFV73927.1"/>
    </source>
</evidence>
<evidence type="ECO:0000256" key="8">
    <source>
        <dbReference type="PIRNR" id="PIRNR005353"/>
    </source>
</evidence>
<feature type="transmembrane region" description="Helical" evidence="9">
    <location>
        <begin position="195"/>
        <end position="213"/>
    </location>
</feature>
<feature type="transmembrane region" description="Helical" evidence="9">
    <location>
        <begin position="243"/>
        <end position="265"/>
    </location>
</feature>
<evidence type="ECO:0000256" key="9">
    <source>
        <dbReference type="SAM" id="Phobius"/>
    </source>
</evidence>
<feature type="transmembrane region" description="Helical" evidence="9">
    <location>
        <begin position="326"/>
        <end position="359"/>
    </location>
</feature>
<dbReference type="PANTHER" id="PTHR43337:SF1">
    <property type="entry name" value="XANTHINE_URACIL PERMEASE C887.17-RELATED"/>
    <property type="match status" value="1"/>
</dbReference>
<evidence type="ECO:0000256" key="1">
    <source>
        <dbReference type="ARBA" id="ARBA00004651"/>
    </source>
</evidence>
<dbReference type="GO" id="GO:0005345">
    <property type="term" value="F:purine nucleobase transmembrane transporter activity"/>
    <property type="evidence" value="ECO:0007669"/>
    <property type="project" value="TreeGrafter"/>
</dbReference>
<sequence length="433" mass="45903">MLERIFALKANGTSVRQELRAGLTSFMAMCYLIFVVPSMLADAGMPRESAVAAVIWVTIAITLLMGLWARFPVGVAPGLGITAFFAYYVCGPAGYSWQTGLGAVFISGVFFMLLTVTRVRQMIIDAVPMDLKYAIVVGIGAFIAFIGLKNCGIVVADPSTFVTLGPLTRPEALLALGGLALMAMLMCLRVPGSMIIGILTVTVAGVLCGVTSMPEQAFSGFSLPLPTGTFMQMDLRGALHHGLISIIFTLTMVDLFDNMGVLIGLARKAGFMDEKGHIRHLDRALVTDSIGTMCSAVLGATTATSYLECAAGVAEGGRTGLTAVTIAGLFLLALFFTPLVAMVPAYATAPVLVLVGALMMQEVVQIKFRDLSVAIPAFLTIIAMPLTFNIATGFGFGFISFVVLRVLTGRWREVSPVMYIVAVCFAANFALRG</sequence>
<dbReference type="OrthoDB" id="9808458at2"/>
<dbReference type="InterPro" id="IPR045018">
    <property type="entry name" value="Azg-like"/>
</dbReference>
<dbReference type="PIRSF" id="PIRSF005353">
    <property type="entry name" value="PbuG"/>
    <property type="match status" value="1"/>
</dbReference>
<evidence type="ECO:0000313" key="11">
    <source>
        <dbReference type="Proteomes" id="UP000186323"/>
    </source>
</evidence>
<dbReference type="GO" id="GO:0005886">
    <property type="term" value="C:plasma membrane"/>
    <property type="evidence" value="ECO:0007669"/>
    <property type="project" value="UniProtKB-SubCell"/>
</dbReference>
<evidence type="ECO:0000256" key="3">
    <source>
        <dbReference type="ARBA" id="ARBA00022448"/>
    </source>
</evidence>
<keyword evidence="6 8" id="KW-1133">Transmembrane helix</keyword>
<evidence type="ECO:0000256" key="4">
    <source>
        <dbReference type="ARBA" id="ARBA00022475"/>
    </source>
</evidence>
<reference evidence="11" key="1">
    <citation type="submission" date="2016-10" db="EMBL/GenBank/DDBJ databases">
        <authorList>
            <person name="Wegmann U."/>
        </authorList>
    </citation>
    <scope>NUCLEOTIDE SEQUENCE [LARGE SCALE GENOMIC DNA]</scope>
</reference>
<dbReference type="PANTHER" id="PTHR43337">
    <property type="entry name" value="XANTHINE/URACIL PERMEASE C887.17-RELATED"/>
    <property type="match status" value="1"/>
</dbReference>
<keyword evidence="7 8" id="KW-0472">Membrane</keyword>
<dbReference type="Pfam" id="PF00860">
    <property type="entry name" value="Xan_ur_permease"/>
    <property type="match status" value="1"/>
</dbReference>
<dbReference type="AlphaFoldDB" id="A0A1K1LGT0"/>
<dbReference type="RefSeq" id="WP_072336314.1">
    <property type="nucleotide sequence ID" value="NZ_CALJDE010000021.1"/>
</dbReference>
<dbReference type="InterPro" id="IPR006043">
    <property type="entry name" value="NCS2"/>
</dbReference>
<proteinExistence type="inferred from homology"/>
<dbReference type="KEGG" id="dpg:DESPIGER_2105"/>
<protein>
    <submittedName>
        <fullName evidence="10">Xanthine/uracil/thiamine/ascorbate permease family protein</fullName>
    </submittedName>
</protein>
<evidence type="ECO:0000256" key="2">
    <source>
        <dbReference type="ARBA" id="ARBA00005697"/>
    </source>
</evidence>
<feature type="transmembrane region" description="Helical" evidence="9">
    <location>
        <begin position="414"/>
        <end position="431"/>
    </location>
</feature>
<feature type="transmembrane region" description="Helical" evidence="9">
    <location>
        <begin position="168"/>
        <end position="188"/>
    </location>
</feature>
<dbReference type="InterPro" id="IPR026033">
    <property type="entry name" value="Azg-like_bact_archaea"/>
</dbReference>
<name>A0A1K1LGT0_9BACT</name>
<dbReference type="EMBL" id="LT630450">
    <property type="protein sequence ID" value="SFV73927.1"/>
    <property type="molecule type" value="Genomic_DNA"/>
</dbReference>
<feature type="transmembrane region" description="Helical" evidence="9">
    <location>
        <begin position="101"/>
        <end position="119"/>
    </location>
</feature>
<organism evidence="10 11">
    <name type="scientific">Desulfovibrio piger</name>
    <dbReference type="NCBI Taxonomy" id="901"/>
    <lineage>
        <taxon>Bacteria</taxon>
        <taxon>Pseudomonadati</taxon>
        <taxon>Thermodesulfobacteriota</taxon>
        <taxon>Desulfovibrionia</taxon>
        <taxon>Desulfovibrionales</taxon>
        <taxon>Desulfovibrionaceae</taxon>
        <taxon>Desulfovibrio</taxon>
    </lineage>
</organism>
<feature type="transmembrane region" description="Helical" evidence="9">
    <location>
        <begin position="285"/>
        <end position="306"/>
    </location>
</feature>
<feature type="transmembrane region" description="Helical" evidence="9">
    <location>
        <begin position="131"/>
        <end position="148"/>
    </location>
</feature>
<comment type="similarity">
    <text evidence="2 8">Belongs to the nucleobase:cation symporter-2 (NCS2) (TC 2.A.40) family. Azg-like subfamily.</text>
</comment>
<accession>A0A1K1LGT0</accession>
<feature type="transmembrane region" description="Helical" evidence="9">
    <location>
        <begin position="75"/>
        <end position="95"/>
    </location>
</feature>
<feature type="transmembrane region" description="Helical" evidence="9">
    <location>
        <begin position="371"/>
        <end position="402"/>
    </location>
</feature>
<feature type="transmembrane region" description="Helical" evidence="9">
    <location>
        <begin position="49"/>
        <end position="68"/>
    </location>
</feature>
<keyword evidence="11" id="KW-1185">Reference proteome</keyword>
<evidence type="ECO:0000256" key="7">
    <source>
        <dbReference type="ARBA" id="ARBA00023136"/>
    </source>
</evidence>
<keyword evidence="5 8" id="KW-0812">Transmembrane</keyword>
<keyword evidence="3 8" id="KW-0813">Transport</keyword>
<feature type="transmembrane region" description="Helical" evidence="9">
    <location>
        <begin position="21"/>
        <end position="43"/>
    </location>
</feature>
<gene>
    <name evidence="10" type="ORF">DESPIGER_2105</name>
</gene>
<dbReference type="Proteomes" id="UP000186323">
    <property type="component" value="Chromosome I"/>
</dbReference>
<keyword evidence="4 8" id="KW-1003">Cell membrane</keyword>